<name>A0A1C7N200_9FUNG</name>
<dbReference type="PANTHER" id="PTHR14445">
    <property type="entry name" value="GRB10 INTERACTING GYF PROTEIN"/>
    <property type="match status" value="1"/>
</dbReference>
<sequence>MSSSTSSSAPWAAPSGPKKTLREIQQEEELAMKKKNAKATKTAAAAAAAAAAASQANTPSKSFTVSSVTTPEEGWTTVTNVRVPKPTPPPAPVVNAPPAPTQPVQWTPVKKPVATAPPKSSGPSEDFRRWCRKALRDLNSGVNQDEIMDMLISFPVDASAAEIIEDVIYANSLRIDGKRFAQEFMKRRKADMAGRTDIVTAGLEEEDDDDFKVVQKKGRKNK</sequence>
<dbReference type="EMBL" id="LUGH01001239">
    <property type="protein sequence ID" value="OBZ81384.1"/>
    <property type="molecule type" value="Genomic_DNA"/>
</dbReference>
<dbReference type="InParanoid" id="A0A1C7N200"/>
<organism evidence="2 3">
    <name type="scientific">Choanephora cucurbitarum</name>
    <dbReference type="NCBI Taxonomy" id="101091"/>
    <lineage>
        <taxon>Eukaryota</taxon>
        <taxon>Fungi</taxon>
        <taxon>Fungi incertae sedis</taxon>
        <taxon>Mucoromycota</taxon>
        <taxon>Mucoromycotina</taxon>
        <taxon>Mucoromycetes</taxon>
        <taxon>Mucorales</taxon>
        <taxon>Mucorineae</taxon>
        <taxon>Choanephoraceae</taxon>
        <taxon>Choanephoroideae</taxon>
        <taxon>Choanephora</taxon>
    </lineage>
</organism>
<evidence type="ECO:0000313" key="2">
    <source>
        <dbReference type="EMBL" id="OBZ81384.1"/>
    </source>
</evidence>
<keyword evidence="3" id="KW-1185">Reference proteome</keyword>
<gene>
    <name evidence="2" type="ORF">A0J61_10566</name>
</gene>
<evidence type="ECO:0000313" key="3">
    <source>
        <dbReference type="Proteomes" id="UP000093000"/>
    </source>
</evidence>
<proteinExistence type="predicted"/>
<dbReference type="OrthoDB" id="6415790at2759"/>
<accession>A0A1C7N200</accession>
<feature type="region of interest" description="Disordered" evidence="1">
    <location>
        <begin position="1"/>
        <end position="20"/>
    </location>
</feature>
<protein>
    <submittedName>
        <fullName evidence="2">Uncharacterized protein</fullName>
    </submittedName>
</protein>
<feature type="region of interest" description="Disordered" evidence="1">
    <location>
        <begin position="53"/>
        <end position="103"/>
    </location>
</feature>
<feature type="compositionally biased region" description="Low complexity" evidence="1">
    <location>
        <begin position="1"/>
        <end position="17"/>
    </location>
</feature>
<dbReference type="InterPro" id="IPR051640">
    <property type="entry name" value="GRB10-interact_GYF"/>
</dbReference>
<evidence type="ECO:0000256" key="1">
    <source>
        <dbReference type="SAM" id="MobiDB-lite"/>
    </source>
</evidence>
<dbReference type="PANTHER" id="PTHR14445:SF36">
    <property type="entry name" value="FI03272P-RELATED"/>
    <property type="match status" value="1"/>
</dbReference>
<dbReference type="Proteomes" id="UP000093000">
    <property type="component" value="Unassembled WGS sequence"/>
</dbReference>
<dbReference type="STRING" id="101091.A0A1C7N200"/>
<comment type="caution">
    <text evidence="2">The sequence shown here is derived from an EMBL/GenBank/DDBJ whole genome shotgun (WGS) entry which is preliminary data.</text>
</comment>
<dbReference type="AlphaFoldDB" id="A0A1C7N200"/>
<reference evidence="2 3" key="1">
    <citation type="submission" date="2016-03" db="EMBL/GenBank/DDBJ databases">
        <title>Choanephora cucurbitarum.</title>
        <authorList>
            <person name="Min B."/>
            <person name="Park H."/>
            <person name="Park J.-H."/>
            <person name="Shin H.-D."/>
            <person name="Choi I.-G."/>
        </authorList>
    </citation>
    <scope>NUCLEOTIDE SEQUENCE [LARGE SCALE GENOMIC DNA]</scope>
    <source>
        <strain evidence="2 3">KUS-F28377</strain>
    </source>
</reference>
<dbReference type="GO" id="GO:0005829">
    <property type="term" value="C:cytosol"/>
    <property type="evidence" value="ECO:0007669"/>
    <property type="project" value="TreeGrafter"/>
</dbReference>
<feature type="compositionally biased region" description="Pro residues" evidence="1">
    <location>
        <begin position="85"/>
        <end position="101"/>
    </location>
</feature>
<feature type="compositionally biased region" description="Polar residues" evidence="1">
    <location>
        <begin position="54"/>
        <end position="70"/>
    </location>
</feature>